<protein>
    <submittedName>
        <fullName evidence="5">Sugar ABC transporter substrate-binding protein</fullName>
    </submittedName>
</protein>
<comment type="similarity">
    <text evidence="2">Belongs to the bacterial solute-binding protein 1 family.</text>
</comment>
<evidence type="ECO:0000256" key="3">
    <source>
        <dbReference type="ARBA" id="ARBA00022764"/>
    </source>
</evidence>
<dbReference type="InterPro" id="IPR006059">
    <property type="entry name" value="SBP"/>
</dbReference>
<comment type="caution">
    <text evidence="5">The sequence shown here is derived from an EMBL/GenBank/DDBJ whole genome shotgun (WGS) entry which is preliminary data.</text>
</comment>
<reference evidence="5" key="1">
    <citation type="submission" date="2022-05" db="EMBL/GenBank/DDBJ databases">
        <authorList>
            <person name="Pankratov T."/>
        </authorList>
    </citation>
    <scope>NUCLEOTIDE SEQUENCE</scope>
    <source>
        <strain evidence="5">BP6-180914</strain>
    </source>
</reference>
<keyword evidence="3" id="KW-0574">Periplasm</keyword>
<keyword evidence="6" id="KW-1185">Reference proteome</keyword>
<evidence type="ECO:0000256" key="2">
    <source>
        <dbReference type="ARBA" id="ARBA00008520"/>
    </source>
</evidence>
<evidence type="ECO:0000313" key="5">
    <source>
        <dbReference type="EMBL" id="MCW6508651.1"/>
    </source>
</evidence>
<accession>A0AA41YWQ0</accession>
<proteinExistence type="inferred from homology"/>
<dbReference type="EMBL" id="JAMOIM010000006">
    <property type="protein sequence ID" value="MCW6508651.1"/>
    <property type="molecule type" value="Genomic_DNA"/>
</dbReference>
<evidence type="ECO:0000313" key="6">
    <source>
        <dbReference type="Proteomes" id="UP001165667"/>
    </source>
</evidence>
<dbReference type="PANTHER" id="PTHR43649">
    <property type="entry name" value="ARABINOSE-BINDING PROTEIN-RELATED"/>
    <property type="match status" value="1"/>
</dbReference>
<gene>
    <name evidence="5" type="ORF">M8523_11540</name>
</gene>
<comment type="subcellular location">
    <subcellularLocation>
        <location evidence="1">Periplasm</location>
    </subcellularLocation>
</comment>
<dbReference type="Pfam" id="PF01547">
    <property type="entry name" value="SBP_bac_1"/>
    <property type="match status" value="1"/>
</dbReference>
<dbReference type="InterPro" id="IPR050490">
    <property type="entry name" value="Bact_solute-bd_prot1"/>
</dbReference>
<dbReference type="Gene3D" id="3.40.190.10">
    <property type="entry name" value="Periplasmic binding protein-like II"/>
    <property type="match status" value="2"/>
</dbReference>
<organism evidence="5 6">
    <name type="scientific">Lichenifustis flavocetrariae</name>
    <dbReference type="NCBI Taxonomy" id="2949735"/>
    <lineage>
        <taxon>Bacteria</taxon>
        <taxon>Pseudomonadati</taxon>
        <taxon>Pseudomonadota</taxon>
        <taxon>Alphaproteobacteria</taxon>
        <taxon>Hyphomicrobiales</taxon>
        <taxon>Lichenihabitantaceae</taxon>
        <taxon>Lichenifustis</taxon>
    </lineage>
</organism>
<dbReference type="GO" id="GO:0042597">
    <property type="term" value="C:periplasmic space"/>
    <property type="evidence" value="ECO:0007669"/>
    <property type="project" value="UniProtKB-SubCell"/>
</dbReference>
<sequence length="439" mass="47825">MMKQLGITLGALVVALSTGPAMAETKLTIATVNNNDMIVMQKLSKTFEAAHPDIKLNWVTLEENVLRQRLTTDIATHGGQYDVMTIGLFEAPLWGKQDWLVPFTNVPADYKLDDVLQSVRDGLSVNGKLYALPFYAESQMTFYRKDLFEKAGLTMPDQPTWAQIGDFAKAINDPTHGVYGVCLRGKPGWGENMGQISPVVNSYGGRWFDMDWKAQLDKPAWKDALTTYVTLLKDYGPPGAAANGYNETLALFASGKCGMWVDATVSAGFLTNPKESKVADKVGYAHPPVGKFDKGNHYLWAWALAVPTSSKAPEAAKSFVYWATSPEYIALVAKENGWASVPPGTRKSTYDNKAYLDAAPFAPLTLATIETANMHDSTQEKVPYTGISFVGIPEFQNIGTAVGQTFSAVIAGQKTIDQGLAEAQATTERAIRQAGYPKP</sequence>
<name>A0AA41YWQ0_9HYPH</name>
<dbReference type="AlphaFoldDB" id="A0AA41YWQ0"/>
<evidence type="ECO:0000256" key="4">
    <source>
        <dbReference type="SAM" id="SignalP"/>
    </source>
</evidence>
<keyword evidence="4" id="KW-0732">Signal</keyword>
<dbReference type="RefSeq" id="WP_282585019.1">
    <property type="nucleotide sequence ID" value="NZ_JAMOIM010000006.1"/>
</dbReference>
<dbReference type="PANTHER" id="PTHR43649:SF12">
    <property type="entry name" value="DIACETYLCHITOBIOSE BINDING PROTEIN DASA"/>
    <property type="match status" value="1"/>
</dbReference>
<evidence type="ECO:0000256" key="1">
    <source>
        <dbReference type="ARBA" id="ARBA00004418"/>
    </source>
</evidence>
<dbReference type="CDD" id="cd13585">
    <property type="entry name" value="PBP2_TMBP_like"/>
    <property type="match status" value="1"/>
</dbReference>
<feature type="chain" id="PRO_5041429772" evidence="4">
    <location>
        <begin position="24"/>
        <end position="439"/>
    </location>
</feature>
<feature type="signal peptide" evidence="4">
    <location>
        <begin position="1"/>
        <end position="23"/>
    </location>
</feature>
<dbReference type="SUPFAM" id="SSF53850">
    <property type="entry name" value="Periplasmic binding protein-like II"/>
    <property type="match status" value="1"/>
</dbReference>
<dbReference type="Proteomes" id="UP001165667">
    <property type="component" value="Unassembled WGS sequence"/>
</dbReference>